<dbReference type="Proteomes" id="UP000176854">
    <property type="component" value="Unassembled WGS sequence"/>
</dbReference>
<organism evidence="1 2">
    <name type="scientific">Candidatus Gottesmanbacteria bacterium RBG_16_43_7</name>
    <dbReference type="NCBI Taxonomy" id="1798373"/>
    <lineage>
        <taxon>Bacteria</taxon>
        <taxon>Candidatus Gottesmaniibacteriota</taxon>
    </lineage>
</organism>
<protein>
    <submittedName>
        <fullName evidence="1">Uncharacterized protein</fullName>
    </submittedName>
</protein>
<dbReference type="EMBL" id="MFJC01000045">
    <property type="protein sequence ID" value="OGG08819.1"/>
    <property type="molecule type" value="Genomic_DNA"/>
</dbReference>
<accession>A0A1F5Z8M6</accession>
<proteinExistence type="predicted"/>
<evidence type="ECO:0000313" key="2">
    <source>
        <dbReference type="Proteomes" id="UP000176854"/>
    </source>
</evidence>
<reference evidence="1 2" key="1">
    <citation type="journal article" date="2016" name="Nat. Commun.">
        <title>Thousands of microbial genomes shed light on interconnected biogeochemical processes in an aquifer system.</title>
        <authorList>
            <person name="Anantharaman K."/>
            <person name="Brown C.T."/>
            <person name="Hug L.A."/>
            <person name="Sharon I."/>
            <person name="Castelle C.J."/>
            <person name="Probst A.J."/>
            <person name="Thomas B.C."/>
            <person name="Singh A."/>
            <person name="Wilkins M.J."/>
            <person name="Karaoz U."/>
            <person name="Brodie E.L."/>
            <person name="Williams K.H."/>
            <person name="Hubbard S.S."/>
            <person name="Banfield J.F."/>
        </authorList>
    </citation>
    <scope>NUCLEOTIDE SEQUENCE [LARGE SCALE GENOMIC DNA]</scope>
</reference>
<dbReference type="AlphaFoldDB" id="A0A1F5Z8M6"/>
<sequence>MRFNNEEFLPPFACEPIIYLYPQTTQKVSITFGQTVNLSNFVPEYRNGWNVIAYPTGKMLNISDNRTYPYLFWEGWSLIFPIQSRGFVVKQGEVASFLKKILPKLGLNEKEKEDFMKAWLPYFSDSSYYFITFLDQSDIDKIAPLNISPTPDTIIRVLMDIKPLETPIEVKEQRLLEVPQRRGFTVVEWGGLKR</sequence>
<dbReference type="STRING" id="1798373.A2154_01110"/>
<gene>
    <name evidence="1" type="ORF">A2154_01110</name>
</gene>
<evidence type="ECO:0000313" key="1">
    <source>
        <dbReference type="EMBL" id="OGG08819.1"/>
    </source>
</evidence>
<comment type="caution">
    <text evidence="1">The sequence shown here is derived from an EMBL/GenBank/DDBJ whole genome shotgun (WGS) entry which is preliminary data.</text>
</comment>
<name>A0A1F5Z8M6_9BACT</name>